<comment type="caution">
    <text evidence="2">The sequence shown here is derived from an EMBL/GenBank/DDBJ whole genome shotgun (WGS) entry which is preliminary data.</text>
</comment>
<feature type="transmembrane region" description="Helical" evidence="1">
    <location>
        <begin position="24"/>
        <end position="50"/>
    </location>
</feature>
<keyword evidence="1" id="KW-0812">Transmembrane</keyword>
<evidence type="ECO:0000313" key="2">
    <source>
        <dbReference type="EMBL" id="ENY68528.1"/>
    </source>
</evidence>
<dbReference type="OrthoDB" id="9840592at2"/>
<reference evidence="2 3" key="1">
    <citation type="journal article" date="2013" name="Genome Announc.">
        <title>Draft Genome Sequences of Mycoplasma auris and Mycoplasma yeatsii, Two Species of the Ear Canal of Caprinae.</title>
        <authorList>
            <person name="Dordet-Frisoni E."/>
            <person name="Baranowski E."/>
            <person name="Barre A."/>
            <person name="Blanchard A."/>
            <person name="Breton M."/>
            <person name="Couture C."/>
            <person name="Dupuy V."/>
            <person name="Gaurivaud P."/>
            <person name="Jacob D."/>
            <person name="Lemaitre C."/>
            <person name="Manso-Silvan L."/>
            <person name="Nikolski M."/>
            <person name="Nouvel L.X."/>
            <person name="Poumarat F."/>
            <person name="Sirand-Pugnet P."/>
            <person name="Thebault P."/>
            <person name="Theil S."/>
            <person name="Thiaucourt F."/>
            <person name="Citti C."/>
            <person name="Tardy F."/>
        </authorList>
    </citation>
    <scope>NUCLEOTIDE SEQUENCE [LARGE SCALE GENOMIC DNA]</scope>
    <source>
        <strain evidence="2 3">15026</strain>
    </source>
</reference>
<keyword evidence="1" id="KW-1133">Transmembrane helix</keyword>
<dbReference type="eggNOG" id="ENOG5032G2X">
    <property type="taxonomic scope" value="Bacteria"/>
</dbReference>
<proteinExistence type="predicted"/>
<gene>
    <name evidence="2" type="ORF">MAU_6060</name>
</gene>
<evidence type="ECO:0000256" key="1">
    <source>
        <dbReference type="SAM" id="Phobius"/>
    </source>
</evidence>
<dbReference type="AlphaFoldDB" id="N9VA00"/>
<name>N9VA00_9BACT</name>
<keyword evidence="3" id="KW-1185">Reference proteome</keyword>
<organism evidence="2 3">
    <name type="scientific">Metamycoplasma auris 15026</name>
    <dbReference type="NCBI Taxonomy" id="1188233"/>
    <lineage>
        <taxon>Bacteria</taxon>
        <taxon>Bacillati</taxon>
        <taxon>Mycoplasmatota</taxon>
        <taxon>Mycoplasmoidales</taxon>
        <taxon>Metamycoplasmataceae</taxon>
        <taxon>Metamycoplasma</taxon>
    </lineage>
</organism>
<dbReference type="PATRIC" id="fig|1188233.3.peg.586"/>
<dbReference type="EMBL" id="AORI01000012">
    <property type="protein sequence ID" value="ENY68528.1"/>
    <property type="molecule type" value="Genomic_DNA"/>
</dbReference>
<accession>N9VA00</accession>
<dbReference type="RefSeq" id="WP_004425317.1">
    <property type="nucleotide sequence ID" value="NZ_AORI01000012.1"/>
</dbReference>
<protein>
    <submittedName>
        <fullName evidence="2">Uncharacterized protein</fullName>
    </submittedName>
</protein>
<keyword evidence="1" id="KW-0472">Membrane</keyword>
<sequence length="282" mass="32910">MKKNNAKNSEDTIKKTPRTKKQKLNIALATIMFTGIIGSMATIPIVSTFFSSKQPKKNKSISDVAANTEIKEEISKKNNKKQVEIKLTKEIDASQLFNFEKEIAYKNIPSKNSKNVDEKVNSKIKLKQEFTFYTTGYKLKEFFNNKEATKVANLDWKKENEIQILNLDLVKRLNEFNKKPRPAGFEKLEFKNFIKEISNLKLSFTYSFKKNDSWYFYDTKNKLFGIEINNFFKQVKKFVEDKLSNKKITNEESNILISITKLKDKSKPLDKITIGINFKYDE</sequence>
<dbReference type="Proteomes" id="UP000013131">
    <property type="component" value="Unassembled WGS sequence"/>
</dbReference>
<dbReference type="STRING" id="1188233.MAU_6060"/>
<evidence type="ECO:0000313" key="3">
    <source>
        <dbReference type="Proteomes" id="UP000013131"/>
    </source>
</evidence>